<dbReference type="InterPro" id="IPR000182">
    <property type="entry name" value="GNAT_dom"/>
</dbReference>
<dbReference type="EMBL" id="FNHE01000005">
    <property type="protein sequence ID" value="SDM34555.1"/>
    <property type="molecule type" value="Genomic_DNA"/>
</dbReference>
<dbReference type="Proteomes" id="UP000198680">
    <property type="component" value="Unassembled WGS sequence"/>
</dbReference>
<evidence type="ECO:0000313" key="5">
    <source>
        <dbReference type="EMBL" id="SDM34555.1"/>
    </source>
</evidence>
<dbReference type="Pfam" id="PF13302">
    <property type="entry name" value="Acetyltransf_3"/>
    <property type="match status" value="1"/>
</dbReference>
<dbReference type="InterPro" id="IPR016181">
    <property type="entry name" value="Acyl_CoA_acyltransferase"/>
</dbReference>
<evidence type="ECO:0000256" key="2">
    <source>
        <dbReference type="ARBA" id="ARBA00023315"/>
    </source>
</evidence>
<keyword evidence="2" id="KW-0012">Acyltransferase</keyword>
<evidence type="ECO:0000259" key="4">
    <source>
        <dbReference type="PROSITE" id="PS51186"/>
    </source>
</evidence>
<dbReference type="Gene3D" id="3.40.630.30">
    <property type="match status" value="1"/>
</dbReference>
<protein>
    <submittedName>
        <fullName evidence="5">Ribosomal-protein-alanine N-acetyltransferase</fullName>
    </submittedName>
</protein>
<sequence length="198" mass="21696">MKDPAAPHHSHARGGLLQRGRPAPRVTVRLVSQDDVPVLTALLTANRDHLAPWDPARPDGYWTEEFQRQDTARLLDLHRLGGILPGVVLLDGEPVGRISVNNVVHGPFLSGDLGYWVSRHATGRGVATAAVAAMTRWAFGEAGLHRLQAGTLLHNAASQRVLRKCGFTPIGVAPRYLRIAGEWQDHLLFQLLDEPGMR</sequence>
<feature type="domain" description="N-acetyltransferase" evidence="4">
    <location>
        <begin position="26"/>
        <end position="194"/>
    </location>
</feature>
<name>A0A1G9SIE8_9ACTN</name>
<dbReference type="PANTHER" id="PTHR43792">
    <property type="entry name" value="GNAT FAMILY, PUTATIVE (AFU_ORTHOLOGUE AFUA_3G00765)-RELATED-RELATED"/>
    <property type="match status" value="1"/>
</dbReference>
<evidence type="ECO:0000256" key="3">
    <source>
        <dbReference type="ARBA" id="ARBA00038502"/>
    </source>
</evidence>
<proteinExistence type="inferred from homology"/>
<dbReference type="OrthoDB" id="5242221at2"/>
<dbReference type="InterPro" id="IPR051531">
    <property type="entry name" value="N-acetyltransferase"/>
</dbReference>
<accession>A0A1G9SIE8</accession>
<keyword evidence="1 5" id="KW-0808">Transferase</keyword>
<evidence type="ECO:0000313" key="6">
    <source>
        <dbReference type="Proteomes" id="UP000198680"/>
    </source>
</evidence>
<dbReference type="STRING" id="1137991.SAMN05660642_02227"/>
<dbReference type="GO" id="GO:0005737">
    <property type="term" value="C:cytoplasm"/>
    <property type="evidence" value="ECO:0007669"/>
    <property type="project" value="TreeGrafter"/>
</dbReference>
<organism evidence="5 6">
    <name type="scientific">Geodermatophilus siccatus</name>
    <dbReference type="NCBI Taxonomy" id="1137991"/>
    <lineage>
        <taxon>Bacteria</taxon>
        <taxon>Bacillati</taxon>
        <taxon>Actinomycetota</taxon>
        <taxon>Actinomycetes</taxon>
        <taxon>Geodermatophilales</taxon>
        <taxon>Geodermatophilaceae</taxon>
        <taxon>Geodermatophilus</taxon>
    </lineage>
</organism>
<comment type="similarity">
    <text evidence="3">Belongs to the acetyltransferase family. RimJ subfamily.</text>
</comment>
<dbReference type="PROSITE" id="PS51186">
    <property type="entry name" value="GNAT"/>
    <property type="match status" value="1"/>
</dbReference>
<gene>
    <name evidence="5" type="ORF">SAMN05660642_02227</name>
</gene>
<dbReference type="SUPFAM" id="SSF55729">
    <property type="entry name" value="Acyl-CoA N-acyltransferases (Nat)"/>
    <property type="match status" value="1"/>
</dbReference>
<dbReference type="PANTHER" id="PTHR43792:SF8">
    <property type="entry name" value="[RIBOSOMAL PROTEIN US5]-ALANINE N-ACETYLTRANSFERASE"/>
    <property type="match status" value="1"/>
</dbReference>
<reference evidence="6" key="1">
    <citation type="submission" date="2016-10" db="EMBL/GenBank/DDBJ databases">
        <authorList>
            <person name="Varghese N."/>
            <person name="Submissions S."/>
        </authorList>
    </citation>
    <scope>NUCLEOTIDE SEQUENCE [LARGE SCALE GENOMIC DNA]</scope>
    <source>
        <strain evidence="6">DSM 45419</strain>
    </source>
</reference>
<evidence type="ECO:0000256" key="1">
    <source>
        <dbReference type="ARBA" id="ARBA00022679"/>
    </source>
</evidence>
<dbReference type="AlphaFoldDB" id="A0A1G9SIE8"/>
<keyword evidence="6" id="KW-1185">Reference proteome</keyword>
<dbReference type="RefSeq" id="WP_091217800.1">
    <property type="nucleotide sequence ID" value="NZ_FNHE01000005.1"/>
</dbReference>
<dbReference type="GO" id="GO:0008999">
    <property type="term" value="F:protein-N-terminal-alanine acetyltransferase activity"/>
    <property type="evidence" value="ECO:0007669"/>
    <property type="project" value="TreeGrafter"/>
</dbReference>